<dbReference type="PANTHER" id="PTHR43671">
    <property type="entry name" value="SERINE/THREONINE-PROTEIN KINASE NEK"/>
    <property type="match status" value="1"/>
</dbReference>
<protein>
    <recommendedName>
        <fullName evidence="1">non-specific serine/threonine protein kinase</fullName>
        <ecNumber evidence="1">2.7.11.1</ecNumber>
    </recommendedName>
</protein>
<feature type="domain" description="Protein kinase" evidence="8">
    <location>
        <begin position="1"/>
        <end position="265"/>
    </location>
</feature>
<dbReference type="eggNOG" id="COG0515">
    <property type="taxonomic scope" value="Bacteria"/>
</dbReference>
<evidence type="ECO:0000256" key="2">
    <source>
        <dbReference type="ARBA" id="ARBA00022679"/>
    </source>
</evidence>
<feature type="transmembrane region" description="Helical" evidence="7">
    <location>
        <begin position="408"/>
        <end position="429"/>
    </location>
</feature>
<evidence type="ECO:0000256" key="4">
    <source>
        <dbReference type="ARBA" id="ARBA00022777"/>
    </source>
</evidence>
<dbReference type="CDD" id="cd14014">
    <property type="entry name" value="STKc_PknB_like"/>
    <property type="match status" value="1"/>
</dbReference>
<evidence type="ECO:0000259" key="8">
    <source>
        <dbReference type="PROSITE" id="PS50011"/>
    </source>
</evidence>
<dbReference type="PANTHER" id="PTHR43671:SF13">
    <property type="entry name" value="SERINE_THREONINE-PROTEIN KINASE NEK2"/>
    <property type="match status" value="1"/>
</dbReference>
<keyword evidence="10" id="KW-1185">Reference proteome</keyword>
<evidence type="ECO:0000313" key="9">
    <source>
        <dbReference type="EMBL" id="EYF01452.1"/>
    </source>
</evidence>
<dbReference type="Pfam" id="PF00069">
    <property type="entry name" value="Pkinase"/>
    <property type="match status" value="1"/>
</dbReference>
<dbReference type="EC" id="2.7.11.1" evidence="1"/>
<feature type="compositionally biased region" description="Low complexity" evidence="6">
    <location>
        <begin position="475"/>
        <end position="544"/>
    </location>
</feature>
<dbReference type="GO" id="GO:0005524">
    <property type="term" value="F:ATP binding"/>
    <property type="evidence" value="ECO:0007669"/>
    <property type="project" value="UniProtKB-KW"/>
</dbReference>
<dbReference type="STRING" id="1192034.CAP_8285"/>
<sequence>MRAILGRTHGLLLEAFHTEFDQQVIIKVLPSGWGDEKEIERFRREARTLAKLESEHVARIIDVGSQDDGSFYLVRQFLDGVDLGTFMRQRSQLPLEEAVLLVLQAAEAVAETHSHGIIIRELQPAHLFLTQRAGGAPLLKVVDFGTAKLMRDAVAPTASGELTATAMFGLSPYTSPELVRKAKNVDQRTDVWSLGALLYELVTGRPPFNGDMAVLMLQIAKEEPVPATQYRPDLPVEIDQILGWAMAKDLDGRFRNVHALAHALTPFANSEGRLLIERIGQITHAAKKKKTVSVAPPAAPSGGGYLPPPTPPPGRPRPEDSITSVKSQQQGGMATQNLPAYNPGGGGSPSGFPPPSGAGPRSSRSGAAGRPGSTGGRGEPVPAMGPSTVQPAMLKATPVQPPVKSRKLIYGVLAIAAVLVPILVTIVVLRKPGGGASATDDPNKPIEIPVTTSGAPSASMGVPESATPPVPPSTAEPTAPEPSASASAASSAEPVASGAPTATPASSGAVAYVPPSGTRGSSSSSNSGSSGSSSSSGVRTSSGSKETKETEPSGSSSSSSGGGGNGTIVAVASGGSCSFTVNGASKGSGTSVRVSVSPGTYSVSCKPSGSAAKSKSVTVKSGQTAFAAFRLGS</sequence>
<feature type="region of interest" description="Disordered" evidence="6">
    <location>
        <begin position="581"/>
        <end position="612"/>
    </location>
</feature>
<dbReference type="InterPro" id="IPR050660">
    <property type="entry name" value="NEK_Ser/Thr_kinase"/>
</dbReference>
<feature type="compositionally biased region" description="Low complexity" evidence="6">
    <location>
        <begin position="358"/>
        <end position="371"/>
    </location>
</feature>
<dbReference type="Gene3D" id="1.10.510.10">
    <property type="entry name" value="Transferase(Phosphotransferase) domain 1"/>
    <property type="match status" value="1"/>
</dbReference>
<keyword evidence="3" id="KW-0547">Nucleotide-binding</keyword>
<keyword evidence="2" id="KW-0808">Transferase</keyword>
<comment type="caution">
    <text evidence="9">The sequence shown here is derived from an EMBL/GenBank/DDBJ whole genome shotgun (WGS) entry which is preliminary data.</text>
</comment>
<dbReference type="Proteomes" id="UP000019678">
    <property type="component" value="Unassembled WGS sequence"/>
</dbReference>
<gene>
    <name evidence="9" type="ORF">CAP_8285</name>
</gene>
<keyword evidence="5" id="KW-0067">ATP-binding</keyword>
<dbReference type="PROSITE" id="PS50011">
    <property type="entry name" value="PROTEIN_KINASE_DOM"/>
    <property type="match status" value="1"/>
</dbReference>
<evidence type="ECO:0000256" key="3">
    <source>
        <dbReference type="ARBA" id="ARBA00022741"/>
    </source>
</evidence>
<organism evidence="9 10">
    <name type="scientific">Chondromyces apiculatus DSM 436</name>
    <dbReference type="NCBI Taxonomy" id="1192034"/>
    <lineage>
        <taxon>Bacteria</taxon>
        <taxon>Pseudomonadati</taxon>
        <taxon>Myxococcota</taxon>
        <taxon>Polyangia</taxon>
        <taxon>Polyangiales</taxon>
        <taxon>Polyangiaceae</taxon>
        <taxon>Chondromyces</taxon>
    </lineage>
</organism>
<feature type="region of interest" description="Disordered" evidence="6">
    <location>
        <begin position="433"/>
        <end position="569"/>
    </location>
</feature>
<keyword evidence="4 9" id="KW-0418">Kinase</keyword>
<dbReference type="InterPro" id="IPR011009">
    <property type="entry name" value="Kinase-like_dom_sf"/>
</dbReference>
<dbReference type="SUPFAM" id="SSF56112">
    <property type="entry name" value="Protein kinase-like (PK-like)"/>
    <property type="match status" value="1"/>
</dbReference>
<evidence type="ECO:0000256" key="5">
    <source>
        <dbReference type="ARBA" id="ARBA00022840"/>
    </source>
</evidence>
<keyword evidence="7" id="KW-1133">Transmembrane helix</keyword>
<dbReference type="GO" id="GO:0004674">
    <property type="term" value="F:protein serine/threonine kinase activity"/>
    <property type="evidence" value="ECO:0007669"/>
    <property type="project" value="UniProtKB-EC"/>
</dbReference>
<evidence type="ECO:0000256" key="7">
    <source>
        <dbReference type="SAM" id="Phobius"/>
    </source>
</evidence>
<feature type="compositionally biased region" description="Polar residues" evidence="6">
    <location>
        <begin position="581"/>
        <end position="607"/>
    </location>
</feature>
<keyword evidence="7" id="KW-0472">Membrane</keyword>
<evidence type="ECO:0000313" key="10">
    <source>
        <dbReference type="Proteomes" id="UP000019678"/>
    </source>
</evidence>
<reference evidence="9 10" key="1">
    <citation type="submission" date="2013-05" db="EMBL/GenBank/DDBJ databases">
        <title>Genome assembly of Chondromyces apiculatus DSM 436.</title>
        <authorList>
            <person name="Sharma G."/>
            <person name="Khatri I."/>
            <person name="Kaur C."/>
            <person name="Mayilraj S."/>
            <person name="Subramanian S."/>
        </authorList>
    </citation>
    <scope>NUCLEOTIDE SEQUENCE [LARGE SCALE GENOMIC DNA]</scope>
    <source>
        <strain evidence="9 10">DSM 436</strain>
    </source>
</reference>
<dbReference type="InterPro" id="IPR000719">
    <property type="entry name" value="Prot_kinase_dom"/>
</dbReference>
<feature type="compositionally biased region" description="Polar residues" evidence="6">
    <location>
        <begin position="321"/>
        <end position="339"/>
    </location>
</feature>
<name>A0A017SXG0_9BACT</name>
<evidence type="ECO:0000256" key="6">
    <source>
        <dbReference type="SAM" id="MobiDB-lite"/>
    </source>
</evidence>
<proteinExistence type="predicted"/>
<feature type="compositionally biased region" description="Pro residues" evidence="6">
    <location>
        <begin position="306"/>
        <end position="315"/>
    </location>
</feature>
<keyword evidence="7" id="KW-0812">Transmembrane</keyword>
<feature type="region of interest" description="Disordered" evidence="6">
    <location>
        <begin position="286"/>
        <end position="389"/>
    </location>
</feature>
<dbReference type="EMBL" id="ASRX01000081">
    <property type="protein sequence ID" value="EYF01452.1"/>
    <property type="molecule type" value="Genomic_DNA"/>
</dbReference>
<dbReference type="AlphaFoldDB" id="A0A017SXG0"/>
<accession>A0A017SXG0</accession>
<dbReference type="Gene3D" id="3.30.200.20">
    <property type="entry name" value="Phosphorylase Kinase, domain 1"/>
    <property type="match status" value="1"/>
</dbReference>
<evidence type="ECO:0000256" key="1">
    <source>
        <dbReference type="ARBA" id="ARBA00012513"/>
    </source>
</evidence>